<keyword evidence="3" id="KW-1185">Reference proteome</keyword>
<dbReference type="RefSeq" id="WP_377556488.1">
    <property type="nucleotide sequence ID" value="NZ_JBHUHQ010000014.1"/>
</dbReference>
<feature type="transmembrane region" description="Helical" evidence="1">
    <location>
        <begin position="12"/>
        <end position="40"/>
    </location>
</feature>
<proteinExistence type="predicted"/>
<name>A0ABW4W014_9BACI</name>
<organism evidence="2 3">
    <name type="scientific">Ornithinibacillus salinisoli</name>
    <dbReference type="NCBI Taxonomy" id="1848459"/>
    <lineage>
        <taxon>Bacteria</taxon>
        <taxon>Bacillati</taxon>
        <taxon>Bacillota</taxon>
        <taxon>Bacilli</taxon>
        <taxon>Bacillales</taxon>
        <taxon>Bacillaceae</taxon>
        <taxon>Ornithinibacillus</taxon>
    </lineage>
</organism>
<dbReference type="EMBL" id="JBHUHQ010000014">
    <property type="protein sequence ID" value="MFD2044180.1"/>
    <property type="molecule type" value="Genomic_DNA"/>
</dbReference>
<protein>
    <recommendedName>
        <fullName evidence="4">Glycine zipper family protein</fullName>
    </recommendedName>
</protein>
<evidence type="ECO:0000256" key="1">
    <source>
        <dbReference type="SAM" id="Phobius"/>
    </source>
</evidence>
<comment type="caution">
    <text evidence="2">The sequence shown here is derived from an EMBL/GenBank/DDBJ whole genome shotgun (WGS) entry which is preliminary data.</text>
</comment>
<reference evidence="3" key="1">
    <citation type="journal article" date="2019" name="Int. J. Syst. Evol. Microbiol.">
        <title>The Global Catalogue of Microorganisms (GCM) 10K type strain sequencing project: providing services to taxonomists for standard genome sequencing and annotation.</title>
        <authorList>
            <consortium name="The Broad Institute Genomics Platform"/>
            <consortium name="The Broad Institute Genome Sequencing Center for Infectious Disease"/>
            <person name="Wu L."/>
            <person name="Ma J."/>
        </authorList>
    </citation>
    <scope>NUCLEOTIDE SEQUENCE [LARGE SCALE GENOMIC DNA]</scope>
    <source>
        <strain evidence="3">R28</strain>
    </source>
</reference>
<accession>A0ABW4W014</accession>
<keyword evidence="1" id="KW-1133">Transmembrane helix</keyword>
<keyword evidence="1" id="KW-0812">Transmembrane</keyword>
<evidence type="ECO:0000313" key="3">
    <source>
        <dbReference type="Proteomes" id="UP001597383"/>
    </source>
</evidence>
<evidence type="ECO:0000313" key="2">
    <source>
        <dbReference type="EMBL" id="MFD2044180.1"/>
    </source>
</evidence>
<evidence type="ECO:0008006" key="4">
    <source>
        <dbReference type="Google" id="ProtNLM"/>
    </source>
</evidence>
<keyword evidence="1" id="KW-0472">Membrane</keyword>
<gene>
    <name evidence="2" type="ORF">ACFSJF_07880</name>
</gene>
<sequence length="45" mass="4658">MGGVVFVGCMFLGIGLGMLFENIAAGTMIGMGVGFLGTAFTRKRK</sequence>
<dbReference type="Proteomes" id="UP001597383">
    <property type="component" value="Unassembled WGS sequence"/>
</dbReference>